<keyword evidence="4" id="KW-1185">Reference proteome</keyword>
<dbReference type="OrthoDB" id="9808690at2"/>
<feature type="domain" description="DUF1648" evidence="2">
    <location>
        <begin position="32"/>
        <end position="77"/>
    </location>
</feature>
<keyword evidence="1" id="KW-0472">Membrane</keyword>
<reference evidence="3 4" key="1">
    <citation type="submission" date="2017-04" db="EMBL/GenBank/DDBJ databases">
        <authorList>
            <person name="Afonso C.L."/>
            <person name="Miller P.J."/>
            <person name="Scott M.A."/>
            <person name="Spackman E."/>
            <person name="Goraichik I."/>
            <person name="Dimitrov K.M."/>
            <person name="Suarez D.L."/>
            <person name="Swayne D.E."/>
        </authorList>
    </citation>
    <scope>NUCLEOTIDE SEQUENCE [LARGE SCALE GENOMIC DNA]</scope>
    <source>
        <strain evidence="3 4">DSM 12555</strain>
    </source>
</reference>
<dbReference type="PANTHER" id="PTHR37810">
    <property type="entry name" value="IMMUNITY PROTEIN SDPI"/>
    <property type="match status" value="1"/>
</dbReference>
<evidence type="ECO:0000259" key="2">
    <source>
        <dbReference type="Pfam" id="PF07853"/>
    </source>
</evidence>
<dbReference type="PANTHER" id="PTHR37810:SF5">
    <property type="entry name" value="IMMUNITY PROTEIN SDPI"/>
    <property type="match status" value="1"/>
</dbReference>
<dbReference type="GO" id="GO:0009636">
    <property type="term" value="P:response to toxic substance"/>
    <property type="evidence" value="ECO:0007669"/>
    <property type="project" value="TreeGrafter"/>
</dbReference>
<gene>
    <name evidence="3" type="ORF">SAMN02745134_00906</name>
</gene>
<dbReference type="InterPro" id="IPR012867">
    <property type="entry name" value="DUF1648"/>
</dbReference>
<dbReference type="EMBL" id="FWXH01000002">
    <property type="protein sequence ID" value="SMC19691.1"/>
    <property type="molecule type" value="Genomic_DNA"/>
</dbReference>
<keyword evidence="1" id="KW-1133">Transmembrane helix</keyword>
<evidence type="ECO:0000256" key="1">
    <source>
        <dbReference type="SAM" id="Phobius"/>
    </source>
</evidence>
<feature type="transmembrane region" description="Helical" evidence="1">
    <location>
        <begin position="111"/>
        <end position="129"/>
    </location>
</feature>
<sequence>MNTNYDNNKRPKLNIPRSNLEKVMDVMSILAVITTWTYLIISWGNLPSKVPTHFDFSGNIDSWGGKGSLLLLPIIMTILYIFLTIISKFPQCFNYPVTITEKNAKSQYQNARTLIALLKTEIIVVFLYLEWKSIQIAATKSTGLGSWFLIIFLIVLFGTLGFYIHKMSKAK</sequence>
<feature type="transmembrane region" description="Helical" evidence="1">
    <location>
        <begin position="63"/>
        <end position="83"/>
    </location>
</feature>
<proteinExistence type="predicted"/>
<feature type="transmembrane region" description="Helical" evidence="1">
    <location>
        <begin position="144"/>
        <end position="164"/>
    </location>
</feature>
<dbReference type="STRING" id="1121291.SAMN02745134_00906"/>
<dbReference type="Pfam" id="PF07853">
    <property type="entry name" value="DUF1648"/>
    <property type="match status" value="1"/>
</dbReference>
<organism evidence="3 4">
    <name type="scientific">Clostridium acidisoli DSM 12555</name>
    <dbReference type="NCBI Taxonomy" id="1121291"/>
    <lineage>
        <taxon>Bacteria</taxon>
        <taxon>Bacillati</taxon>
        <taxon>Bacillota</taxon>
        <taxon>Clostridia</taxon>
        <taxon>Eubacteriales</taxon>
        <taxon>Clostridiaceae</taxon>
        <taxon>Clostridium</taxon>
    </lineage>
</organism>
<name>A0A1W1X867_9CLOT</name>
<dbReference type="AlphaFoldDB" id="A0A1W1X867"/>
<accession>A0A1W1X867</accession>
<dbReference type="RefSeq" id="WP_084114123.1">
    <property type="nucleotide sequence ID" value="NZ_FWXH01000002.1"/>
</dbReference>
<evidence type="ECO:0000313" key="3">
    <source>
        <dbReference type="EMBL" id="SMC19691.1"/>
    </source>
</evidence>
<keyword evidence="1" id="KW-0812">Transmembrane</keyword>
<evidence type="ECO:0000313" key="4">
    <source>
        <dbReference type="Proteomes" id="UP000192468"/>
    </source>
</evidence>
<protein>
    <recommendedName>
        <fullName evidence="2">DUF1648 domain-containing protein</fullName>
    </recommendedName>
</protein>
<feature type="transmembrane region" description="Helical" evidence="1">
    <location>
        <begin position="23"/>
        <end position="43"/>
    </location>
</feature>
<dbReference type="Proteomes" id="UP000192468">
    <property type="component" value="Unassembled WGS sequence"/>
</dbReference>